<dbReference type="PANTHER" id="PTHR14995:SF2">
    <property type="entry name" value="PROTEIN AMNIONLESS"/>
    <property type="match status" value="1"/>
</dbReference>
<feature type="chain" id="PRO_5035156055" description="Protein amnionless" evidence="11">
    <location>
        <begin position="21"/>
        <end position="487"/>
    </location>
</feature>
<evidence type="ECO:0000256" key="4">
    <source>
        <dbReference type="ARBA" id="ARBA00022475"/>
    </source>
</evidence>
<keyword evidence="13" id="KW-1185">Reference proteome</keyword>
<evidence type="ECO:0000256" key="7">
    <source>
        <dbReference type="ARBA" id="ARBA00022927"/>
    </source>
</evidence>
<proteinExistence type="predicted"/>
<dbReference type="Pfam" id="PF14828">
    <property type="entry name" value="Amnionless"/>
    <property type="match status" value="1"/>
</dbReference>
<reference evidence="12" key="1">
    <citation type="submission" date="2021-09" db="EMBL/GenBank/DDBJ databases">
        <authorList>
            <consortium name="Pathogen Informatics"/>
        </authorList>
    </citation>
    <scope>NUCLEOTIDE SEQUENCE</scope>
</reference>
<dbReference type="Proteomes" id="UP000746747">
    <property type="component" value="Unassembled WGS sequence"/>
</dbReference>
<dbReference type="GO" id="GO:0006898">
    <property type="term" value="P:receptor-mediated endocytosis"/>
    <property type="evidence" value="ECO:0007669"/>
    <property type="project" value="TreeGrafter"/>
</dbReference>
<evidence type="ECO:0000256" key="6">
    <source>
        <dbReference type="ARBA" id="ARBA00022729"/>
    </source>
</evidence>
<evidence type="ECO:0000256" key="5">
    <source>
        <dbReference type="ARBA" id="ARBA00022692"/>
    </source>
</evidence>
<dbReference type="GO" id="GO:0016324">
    <property type="term" value="C:apical plasma membrane"/>
    <property type="evidence" value="ECO:0007669"/>
    <property type="project" value="TreeGrafter"/>
</dbReference>
<sequence length="487" mass="56069">MLRNIFELILLILPISNIQCLNYIFRRTNILDKMEYWKNNIIPCENDQINFDDEKITTVLIDNRLHSQKINLPKNGILFFGEMMEMGKLGSWQCKRRKNAEEVYFEQSPSLGFYNGSNWIVSKNGIKWHPALHALQVPSSQDTAIIPSYSGTRILLEDFVIVGALTLAGQVENNDTFNDLFLRSIEGQFQFDLALKLKSIRGINSIHYQLPKFKNTVAIMDFHPAKHNAGQFNSNLEAEKLALICSYQQCQPIVRKCNRPFRPIGHCCEICGSMLRFRTTVFNFNKFQNEVENYKRGNRIIMEYDLDIASLRIDHNDLLPQYQIVILARESAKRPFDEQIYHTVLKDVAGFVQNNFEISHSMAMAEIEEIISVNFHSSIKGGLVLALISSFAIGAIIIGVILTVRRKFNFPIFLRLSNQDSIYEAVHWRGARTEEDELELLRNNESTTLNTVTNDIQNYSMKSASEYCSTFENIAFDEETADDNNEK</sequence>
<dbReference type="GO" id="GO:0015031">
    <property type="term" value="P:protein transport"/>
    <property type="evidence" value="ECO:0007669"/>
    <property type="project" value="UniProtKB-KW"/>
</dbReference>
<dbReference type="EMBL" id="CAKAEH010001474">
    <property type="protein sequence ID" value="CAG9536670.1"/>
    <property type="molecule type" value="Genomic_DNA"/>
</dbReference>
<dbReference type="OrthoDB" id="5872647at2759"/>
<comment type="subcellular location">
    <subcellularLocation>
        <location evidence="1">Cell membrane</location>
        <topology evidence="1">Single-pass type I membrane protein</topology>
    </subcellularLocation>
</comment>
<keyword evidence="8 10" id="KW-1133">Transmembrane helix</keyword>
<feature type="transmembrane region" description="Helical" evidence="10">
    <location>
        <begin position="382"/>
        <end position="404"/>
    </location>
</feature>
<evidence type="ECO:0000256" key="8">
    <source>
        <dbReference type="ARBA" id="ARBA00022989"/>
    </source>
</evidence>
<dbReference type="InterPro" id="IPR026112">
    <property type="entry name" value="AMN"/>
</dbReference>
<evidence type="ECO:0000313" key="13">
    <source>
        <dbReference type="Proteomes" id="UP000746747"/>
    </source>
</evidence>
<feature type="signal peptide" evidence="11">
    <location>
        <begin position="1"/>
        <end position="20"/>
    </location>
</feature>
<keyword evidence="9 10" id="KW-0472">Membrane</keyword>
<keyword evidence="5 10" id="KW-0812">Transmembrane</keyword>
<keyword evidence="6 11" id="KW-0732">Signal</keyword>
<keyword evidence="7" id="KW-0653">Protein transport</keyword>
<dbReference type="PANTHER" id="PTHR14995">
    <property type="entry name" value="AMNIONLESS"/>
    <property type="match status" value="1"/>
</dbReference>
<dbReference type="AlphaFoldDB" id="A0A8J2MQG5"/>
<keyword evidence="3" id="KW-0813">Transport</keyword>
<protein>
    <recommendedName>
        <fullName evidence="2">Protein amnionless</fullName>
    </recommendedName>
</protein>
<name>A0A8J2MQG5_9BILA</name>
<evidence type="ECO:0000256" key="9">
    <source>
        <dbReference type="ARBA" id="ARBA00023136"/>
    </source>
</evidence>
<evidence type="ECO:0000256" key="2">
    <source>
        <dbReference type="ARBA" id="ARBA00021200"/>
    </source>
</evidence>
<accession>A0A8J2MQG5</accession>
<keyword evidence="4" id="KW-1003">Cell membrane</keyword>
<evidence type="ECO:0000256" key="11">
    <source>
        <dbReference type="SAM" id="SignalP"/>
    </source>
</evidence>
<comment type="caution">
    <text evidence="12">The sequence shown here is derived from an EMBL/GenBank/DDBJ whole genome shotgun (WGS) entry which is preliminary data.</text>
</comment>
<evidence type="ECO:0000256" key="1">
    <source>
        <dbReference type="ARBA" id="ARBA00004251"/>
    </source>
</evidence>
<gene>
    <name evidence="12" type="ORF">CJOHNSTONI_LOCUS6570</name>
</gene>
<dbReference type="GO" id="GO:0030139">
    <property type="term" value="C:endocytic vesicle"/>
    <property type="evidence" value="ECO:0007669"/>
    <property type="project" value="TreeGrafter"/>
</dbReference>
<evidence type="ECO:0000313" key="12">
    <source>
        <dbReference type="EMBL" id="CAG9536670.1"/>
    </source>
</evidence>
<evidence type="ECO:0000256" key="10">
    <source>
        <dbReference type="SAM" id="Phobius"/>
    </source>
</evidence>
<evidence type="ECO:0000256" key="3">
    <source>
        <dbReference type="ARBA" id="ARBA00022448"/>
    </source>
</evidence>
<organism evidence="12 13">
    <name type="scientific">Cercopithifilaria johnstoni</name>
    <dbReference type="NCBI Taxonomy" id="2874296"/>
    <lineage>
        <taxon>Eukaryota</taxon>
        <taxon>Metazoa</taxon>
        <taxon>Ecdysozoa</taxon>
        <taxon>Nematoda</taxon>
        <taxon>Chromadorea</taxon>
        <taxon>Rhabditida</taxon>
        <taxon>Spirurina</taxon>
        <taxon>Spiruromorpha</taxon>
        <taxon>Filarioidea</taxon>
        <taxon>Onchocercidae</taxon>
        <taxon>Cercopithifilaria</taxon>
    </lineage>
</organism>